<evidence type="ECO:0000259" key="5">
    <source>
        <dbReference type="PROSITE" id="PS50893"/>
    </source>
</evidence>
<name>A0A4R7G8C0_9MICC</name>
<accession>A0A4R7G8C0</accession>
<proteinExistence type="inferred from homology"/>
<keyword evidence="2" id="KW-0813">Transport</keyword>
<dbReference type="CDD" id="cd03262">
    <property type="entry name" value="ABC_HisP_GlnQ"/>
    <property type="match status" value="1"/>
</dbReference>
<dbReference type="RefSeq" id="WP_133725738.1">
    <property type="nucleotide sequence ID" value="NZ_SOAN01000001.1"/>
</dbReference>
<evidence type="ECO:0000313" key="6">
    <source>
        <dbReference type="EMBL" id="TDS87778.1"/>
    </source>
</evidence>
<evidence type="ECO:0000256" key="2">
    <source>
        <dbReference type="ARBA" id="ARBA00022448"/>
    </source>
</evidence>
<dbReference type="AlphaFoldDB" id="A0A4R7G8C0"/>
<evidence type="ECO:0000256" key="4">
    <source>
        <dbReference type="ARBA" id="ARBA00022840"/>
    </source>
</evidence>
<dbReference type="GO" id="GO:0005524">
    <property type="term" value="F:ATP binding"/>
    <property type="evidence" value="ECO:0007669"/>
    <property type="project" value="UniProtKB-KW"/>
</dbReference>
<comment type="similarity">
    <text evidence="1">Belongs to the ABC transporter superfamily.</text>
</comment>
<feature type="domain" description="ABC transporter" evidence="5">
    <location>
        <begin position="15"/>
        <end position="259"/>
    </location>
</feature>
<keyword evidence="4 6" id="KW-0067">ATP-binding</keyword>
<evidence type="ECO:0000313" key="7">
    <source>
        <dbReference type="Proteomes" id="UP000294506"/>
    </source>
</evidence>
<dbReference type="GO" id="GO:0015424">
    <property type="term" value="F:ABC-type amino acid transporter activity"/>
    <property type="evidence" value="ECO:0007669"/>
    <property type="project" value="InterPro"/>
</dbReference>
<dbReference type="InterPro" id="IPR003439">
    <property type="entry name" value="ABC_transporter-like_ATP-bd"/>
</dbReference>
<dbReference type="InterPro" id="IPR003593">
    <property type="entry name" value="AAA+_ATPase"/>
</dbReference>
<sequence>MTALLSEKTISGPVMYAKEITKTYGDKTVLHGVSAQVLEGQVLTLVGPSGSGKTTLLRTFNRLEEPTSGEILLDSKPLGKRSRSDGGYGDDVQQLRLDQQRIGFVFQSFNLFPHMSAAENVWHAPVRVKRENKAEAVGRAHELLGRVGLADQADQKPATLSGGQQQRVAIARALAMRPRLLLFDEPTSALDPEMTSEVLRTIQGLAEEGVTMVIVTHEMAFARRVSDRVVVMEAGRILEEGTAEQIFSHPEHERTRRFLSSLE</sequence>
<dbReference type="PANTHER" id="PTHR43166">
    <property type="entry name" value="AMINO ACID IMPORT ATP-BINDING PROTEIN"/>
    <property type="match status" value="1"/>
</dbReference>
<dbReference type="PANTHER" id="PTHR43166:SF4">
    <property type="entry name" value="PHOSPHONATES IMPORT ATP-BINDING PROTEIN PHNC"/>
    <property type="match status" value="1"/>
</dbReference>
<dbReference type="SUPFAM" id="SSF52540">
    <property type="entry name" value="P-loop containing nucleoside triphosphate hydrolases"/>
    <property type="match status" value="1"/>
</dbReference>
<dbReference type="PROSITE" id="PS00211">
    <property type="entry name" value="ABC_TRANSPORTER_1"/>
    <property type="match status" value="1"/>
</dbReference>
<dbReference type="Proteomes" id="UP000294506">
    <property type="component" value="Unassembled WGS sequence"/>
</dbReference>
<dbReference type="InterPro" id="IPR050086">
    <property type="entry name" value="MetN_ABC_transporter-like"/>
</dbReference>
<dbReference type="Pfam" id="PF00005">
    <property type="entry name" value="ABC_tran"/>
    <property type="match status" value="1"/>
</dbReference>
<evidence type="ECO:0000256" key="3">
    <source>
        <dbReference type="ARBA" id="ARBA00022741"/>
    </source>
</evidence>
<dbReference type="EMBL" id="SOAN01000001">
    <property type="protein sequence ID" value="TDS87778.1"/>
    <property type="molecule type" value="Genomic_DNA"/>
</dbReference>
<dbReference type="PIRSF" id="PIRSF039085">
    <property type="entry name" value="ABC_ATPase_HisP"/>
    <property type="match status" value="1"/>
</dbReference>
<dbReference type="Gene3D" id="3.40.50.300">
    <property type="entry name" value="P-loop containing nucleotide triphosphate hydrolases"/>
    <property type="match status" value="1"/>
</dbReference>
<reference evidence="6 7" key="1">
    <citation type="submission" date="2019-03" db="EMBL/GenBank/DDBJ databases">
        <title>Genomic Encyclopedia of Type Strains, Phase III (KMG-III): the genomes of soil and plant-associated and newly described type strains.</title>
        <authorList>
            <person name="Whitman W."/>
        </authorList>
    </citation>
    <scope>NUCLEOTIDE SEQUENCE [LARGE SCALE GENOMIC DNA]</scope>
    <source>
        <strain evidence="6 7">DSM 27373</strain>
    </source>
</reference>
<comment type="caution">
    <text evidence="6">The sequence shown here is derived from an EMBL/GenBank/DDBJ whole genome shotgun (WGS) entry which is preliminary data.</text>
</comment>
<dbReference type="InterPro" id="IPR030679">
    <property type="entry name" value="ABC_ATPase_HisP-typ"/>
</dbReference>
<keyword evidence="7" id="KW-1185">Reference proteome</keyword>
<dbReference type="PROSITE" id="PS50893">
    <property type="entry name" value="ABC_TRANSPORTER_2"/>
    <property type="match status" value="1"/>
</dbReference>
<dbReference type="InterPro" id="IPR027417">
    <property type="entry name" value="P-loop_NTPase"/>
</dbReference>
<protein>
    <submittedName>
        <fullName evidence="6">Polar amino acid transport system ATP-binding protein</fullName>
    </submittedName>
</protein>
<gene>
    <name evidence="6" type="ORF">EV640_101574</name>
</gene>
<organism evidence="6 7">
    <name type="scientific">Nesterenkonia aurantiaca</name>
    <dbReference type="NCBI Taxonomy" id="1436010"/>
    <lineage>
        <taxon>Bacteria</taxon>
        <taxon>Bacillati</taxon>
        <taxon>Actinomycetota</taxon>
        <taxon>Actinomycetes</taxon>
        <taxon>Micrococcales</taxon>
        <taxon>Micrococcaceae</taxon>
        <taxon>Nesterenkonia</taxon>
    </lineage>
</organism>
<dbReference type="SMART" id="SM00382">
    <property type="entry name" value="AAA"/>
    <property type="match status" value="1"/>
</dbReference>
<dbReference type="GO" id="GO:0016887">
    <property type="term" value="F:ATP hydrolysis activity"/>
    <property type="evidence" value="ECO:0007669"/>
    <property type="project" value="InterPro"/>
</dbReference>
<evidence type="ECO:0000256" key="1">
    <source>
        <dbReference type="ARBA" id="ARBA00005417"/>
    </source>
</evidence>
<keyword evidence="3" id="KW-0547">Nucleotide-binding</keyword>
<dbReference type="InterPro" id="IPR017871">
    <property type="entry name" value="ABC_transporter-like_CS"/>
</dbReference>